<reference evidence="4" key="1">
    <citation type="submission" date="2018-05" db="EMBL/GenBank/DDBJ databases">
        <title>Pseudarcicella sp. HME7025 Genome sequencing and assembly.</title>
        <authorList>
            <person name="Kim H."/>
            <person name="Kang H."/>
            <person name="Joh K."/>
        </authorList>
    </citation>
    <scope>NUCLEOTIDE SEQUENCE [LARGE SCALE GENOMIC DNA]</scope>
    <source>
        <strain evidence="4">HME7025</strain>
    </source>
</reference>
<dbReference type="OrthoDB" id="9794155at2"/>
<dbReference type="PANTHER" id="PTHR30041">
    <property type="entry name" value="ARSENATE REDUCTASE"/>
    <property type="match status" value="1"/>
</dbReference>
<name>A0A2S2DTZ9_9BACT</name>
<keyword evidence="3" id="KW-0560">Oxidoreductase</keyword>
<dbReference type="Proteomes" id="UP000245468">
    <property type="component" value="Chromosome"/>
</dbReference>
<dbReference type="PROSITE" id="PS51353">
    <property type="entry name" value="ARSC"/>
    <property type="match status" value="1"/>
</dbReference>
<sequence length="116" mass="13293">MITIYGIPACNTMKKAFDFLKNQSVSYEFHDYKKKSISPETLSLFLEKLGPATVLNKNGSTYKQLDDDTKKSLENPDSLFEFLQQKTSAIKRPILVDGERILAGFDEEKMHAWLNK</sequence>
<protein>
    <submittedName>
        <fullName evidence="3">Arsenate reductase (Glutaredoxin)</fullName>
        <ecNumber evidence="3">1.20.4.1</ecNumber>
    </submittedName>
</protein>
<evidence type="ECO:0000313" key="4">
    <source>
        <dbReference type="Proteomes" id="UP000245468"/>
    </source>
</evidence>
<dbReference type="AlphaFoldDB" id="A0A2S2DTZ9"/>
<keyword evidence="4" id="KW-1185">Reference proteome</keyword>
<organism evidence="3 4">
    <name type="scientific">Aquirufa nivalisilvae</name>
    <dbReference type="NCBI Taxonomy" id="2516557"/>
    <lineage>
        <taxon>Bacteria</taxon>
        <taxon>Pseudomonadati</taxon>
        <taxon>Bacteroidota</taxon>
        <taxon>Cytophagia</taxon>
        <taxon>Cytophagales</taxon>
        <taxon>Flectobacillaceae</taxon>
        <taxon>Aquirufa</taxon>
    </lineage>
</organism>
<comment type="similarity">
    <text evidence="1 2">Belongs to the ArsC family.</text>
</comment>
<dbReference type="InterPro" id="IPR036249">
    <property type="entry name" value="Thioredoxin-like_sf"/>
</dbReference>
<evidence type="ECO:0000313" key="3">
    <source>
        <dbReference type="EMBL" id="AWL08868.1"/>
    </source>
</evidence>
<dbReference type="PANTHER" id="PTHR30041:SF8">
    <property type="entry name" value="PROTEIN YFFB"/>
    <property type="match status" value="1"/>
</dbReference>
<gene>
    <name evidence="3" type="primary">arsC</name>
    <name evidence="3" type="ORF">HME7025_01004</name>
</gene>
<proteinExistence type="inferred from homology"/>
<evidence type="ECO:0000256" key="2">
    <source>
        <dbReference type="PROSITE-ProRule" id="PRU01282"/>
    </source>
</evidence>
<accession>A0A2S2DTZ9</accession>
<dbReference type="RefSeq" id="WP_109322590.1">
    <property type="nucleotide sequence ID" value="NZ_CP029346.1"/>
</dbReference>
<dbReference type="Gene3D" id="3.40.30.10">
    <property type="entry name" value="Glutaredoxin"/>
    <property type="match status" value="1"/>
</dbReference>
<dbReference type="KEGG" id="psez:HME7025_01004"/>
<dbReference type="InterPro" id="IPR006504">
    <property type="entry name" value="Tscrpt_reg_Spx/MgsR"/>
</dbReference>
<evidence type="ECO:0000256" key="1">
    <source>
        <dbReference type="ARBA" id="ARBA00007198"/>
    </source>
</evidence>
<dbReference type="NCBIfam" id="TIGR01617">
    <property type="entry name" value="arsC_related"/>
    <property type="match status" value="1"/>
</dbReference>
<dbReference type="EC" id="1.20.4.1" evidence="3"/>
<dbReference type="GO" id="GO:0008794">
    <property type="term" value="F:arsenate reductase (glutaredoxin) activity"/>
    <property type="evidence" value="ECO:0007669"/>
    <property type="project" value="UniProtKB-EC"/>
</dbReference>
<dbReference type="EMBL" id="CP029346">
    <property type="protein sequence ID" value="AWL08868.1"/>
    <property type="molecule type" value="Genomic_DNA"/>
</dbReference>
<dbReference type="SUPFAM" id="SSF52833">
    <property type="entry name" value="Thioredoxin-like"/>
    <property type="match status" value="1"/>
</dbReference>
<dbReference type="Pfam" id="PF03960">
    <property type="entry name" value="ArsC"/>
    <property type="match status" value="1"/>
</dbReference>
<dbReference type="InterPro" id="IPR006660">
    <property type="entry name" value="Arsenate_reductase-like"/>
</dbReference>